<feature type="domain" description="Interferon-related developmental regulator N-terminal" evidence="3">
    <location>
        <begin position="67"/>
        <end position="354"/>
    </location>
</feature>
<dbReference type="RefSeq" id="XP_062645211.1">
    <property type="nucleotide sequence ID" value="XM_062794849.1"/>
</dbReference>
<dbReference type="SUPFAM" id="SSF48371">
    <property type="entry name" value="ARM repeat"/>
    <property type="match status" value="1"/>
</dbReference>
<proteinExistence type="inferred from homology"/>
<dbReference type="InterPro" id="IPR007701">
    <property type="entry name" value="Interferon-rel_develop_reg_N"/>
</dbReference>
<reference evidence="4" key="2">
    <citation type="submission" date="2023-05" db="EMBL/GenBank/DDBJ databases">
        <authorList>
            <consortium name="Lawrence Berkeley National Laboratory"/>
            <person name="Steindorff A."/>
            <person name="Hensen N."/>
            <person name="Bonometti L."/>
            <person name="Westerberg I."/>
            <person name="Brannstrom I.O."/>
            <person name="Guillou S."/>
            <person name="Cros-Aarteil S."/>
            <person name="Calhoun S."/>
            <person name="Haridas S."/>
            <person name="Kuo A."/>
            <person name="Mondo S."/>
            <person name="Pangilinan J."/>
            <person name="Riley R."/>
            <person name="Labutti K."/>
            <person name="Andreopoulos B."/>
            <person name="Lipzen A."/>
            <person name="Chen C."/>
            <person name="Yanf M."/>
            <person name="Daum C."/>
            <person name="Ng V."/>
            <person name="Clum A."/>
            <person name="Ohm R."/>
            <person name="Martin F."/>
            <person name="Silar P."/>
            <person name="Natvig D."/>
            <person name="Lalanne C."/>
            <person name="Gautier V."/>
            <person name="Ament-Velasquez S.L."/>
            <person name="Kruys A."/>
            <person name="Hutchinson M.I."/>
            <person name="Powell A.J."/>
            <person name="Barry K."/>
            <person name="Miller A.N."/>
            <person name="Grigoriev I.V."/>
            <person name="Debuchy R."/>
            <person name="Gladieux P."/>
            <person name="Thoren M.H."/>
            <person name="Johannesson H."/>
        </authorList>
    </citation>
    <scope>NUCLEOTIDE SEQUENCE</scope>
    <source>
        <strain evidence="4">CBS 731.68</strain>
    </source>
</reference>
<dbReference type="Proteomes" id="UP001302602">
    <property type="component" value="Unassembled WGS sequence"/>
</dbReference>
<dbReference type="InterPro" id="IPR016024">
    <property type="entry name" value="ARM-type_fold"/>
</dbReference>
<dbReference type="PANTHER" id="PTHR12354:SF1">
    <property type="entry name" value="INTERFERON-RELATED DEVELOPMENTAL REGULATOR 1"/>
    <property type="match status" value="1"/>
</dbReference>
<dbReference type="AlphaFoldDB" id="A0AAN6TVC4"/>
<dbReference type="InterPro" id="IPR039777">
    <property type="entry name" value="IFRD"/>
</dbReference>
<accession>A0AAN6TVC4</accession>
<evidence type="ECO:0000313" key="4">
    <source>
        <dbReference type="EMBL" id="KAK4121440.1"/>
    </source>
</evidence>
<gene>
    <name evidence="4" type="ORF">N657DRAFT_657983</name>
</gene>
<comment type="caution">
    <text evidence="4">The sequence shown here is derived from an EMBL/GenBank/DDBJ whole genome shotgun (WGS) entry which is preliminary data.</text>
</comment>
<protein>
    <recommendedName>
        <fullName evidence="3">Interferon-related developmental regulator N-terminal domain-containing protein</fullName>
    </recommendedName>
</protein>
<organism evidence="4 5">
    <name type="scientific">Parathielavia appendiculata</name>
    <dbReference type="NCBI Taxonomy" id="2587402"/>
    <lineage>
        <taxon>Eukaryota</taxon>
        <taxon>Fungi</taxon>
        <taxon>Dikarya</taxon>
        <taxon>Ascomycota</taxon>
        <taxon>Pezizomycotina</taxon>
        <taxon>Sordariomycetes</taxon>
        <taxon>Sordariomycetidae</taxon>
        <taxon>Sordariales</taxon>
        <taxon>Chaetomiaceae</taxon>
        <taxon>Parathielavia</taxon>
    </lineage>
</organism>
<feature type="compositionally biased region" description="Acidic residues" evidence="2">
    <location>
        <begin position="58"/>
        <end position="71"/>
    </location>
</feature>
<comment type="similarity">
    <text evidence="1">Belongs to the IFRD family.</text>
</comment>
<dbReference type="Pfam" id="PF05004">
    <property type="entry name" value="IFRD"/>
    <property type="match status" value="1"/>
</dbReference>
<dbReference type="GeneID" id="87831618"/>
<feature type="region of interest" description="Disordered" evidence="2">
    <location>
        <begin position="1"/>
        <end position="87"/>
    </location>
</feature>
<keyword evidence="5" id="KW-1185">Reference proteome</keyword>
<evidence type="ECO:0000256" key="1">
    <source>
        <dbReference type="ARBA" id="ARBA00008828"/>
    </source>
</evidence>
<reference evidence="4" key="1">
    <citation type="journal article" date="2023" name="Mol. Phylogenet. Evol.">
        <title>Genome-scale phylogeny and comparative genomics of the fungal order Sordariales.</title>
        <authorList>
            <person name="Hensen N."/>
            <person name="Bonometti L."/>
            <person name="Westerberg I."/>
            <person name="Brannstrom I.O."/>
            <person name="Guillou S."/>
            <person name="Cros-Aarteil S."/>
            <person name="Calhoun S."/>
            <person name="Haridas S."/>
            <person name="Kuo A."/>
            <person name="Mondo S."/>
            <person name="Pangilinan J."/>
            <person name="Riley R."/>
            <person name="LaButti K."/>
            <person name="Andreopoulos B."/>
            <person name="Lipzen A."/>
            <person name="Chen C."/>
            <person name="Yan M."/>
            <person name="Daum C."/>
            <person name="Ng V."/>
            <person name="Clum A."/>
            <person name="Steindorff A."/>
            <person name="Ohm R.A."/>
            <person name="Martin F."/>
            <person name="Silar P."/>
            <person name="Natvig D.O."/>
            <person name="Lalanne C."/>
            <person name="Gautier V."/>
            <person name="Ament-Velasquez S.L."/>
            <person name="Kruys A."/>
            <person name="Hutchinson M.I."/>
            <person name="Powell A.J."/>
            <person name="Barry K."/>
            <person name="Miller A.N."/>
            <person name="Grigoriev I.V."/>
            <person name="Debuchy R."/>
            <person name="Gladieux P."/>
            <person name="Hiltunen Thoren M."/>
            <person name="Johannesson H."/>
        </authorList>
    </citation>
    <scope>NUCLEOTIDE SEQUENCE</scope>
    <source>
        <strain evidence="4">CBS 731.68</strain>
    </source>
</reference>
<dbReference type="EMBL" id="MU853234">
    <property type="protein sequence ID" value="KAK4121440.1"/>
    <property type="molecule type" value="Genomic_DNA"/>
</dbReference>
<feature type="compositionally biased region" description="Low complexity" evidence="2">
    <location>
        <begin position="25"/>
        <end position="54"/>
    </location>
</feature>
<evidence type="ECO:0000259" key="3">
    <source>
        <dbReference type="Pfam" id="PF05004"/>
    </source>
</evidence>
<dbReference type="Gene3D" id="1.25.10.10">
    <property type="entry name" value="Leucine-rich Repeat Variant"/>
    <property type="match status" value="1"/>
</dbReference>
<evidence type="ECO:0000256" key="2">
    <source>
        <dbReference type="SAM" id="MobiDB-lite"/>
    </source>
</evidence>
<dbReference type="InterPro" id="IPR011989">
    <property type="entry name" value="ARM-like"/>
</dbReference>
<sequence>MSDLRRRALGGAKTVSRRARAKAESGLSSSNHSPNGSPGNSRPGSRPSSHPGSRYASEDEYASASDNDDITTIDTGSVSGDEDNTDYTWAERLQDRVTELQDRKRSSVQGREATLGGYNHILKHHVALRQLDRSVADIMPILLKDSKNGSSEEERLRAIKAFTLTLITCPSDTIFDQALPILKSACHDAEADAEAIKVETIRALCFAVTYGGGSSNAAEEVLDFLLEIVESDGHSVNAPDSGAVVTAALQAWAFVASHMDDLTVQFEAAIEAFMEQLDSSDPDVQTSAGVNIALLFESARDYEADTGESFDQQYNQHRIMTRMGEIVRDSSKTVSKKERRNLRSNFSSIVTSLERGKGPGYSTAGRSGPNPHTGGSTTDEGEFREFGYRERIRVYNQFLLIDTWSLHARVEVLKSLLGAGFAIHYLENPVVRDILRGADVEYVTNKKTKK</sequence>
<evidence type="ECO:0000313" key="5">
    <source>
        <dbReference type="Proteomes" id="UP001302602"/>
    </source>
</evidence>
<dbReference type="PANTHER" id="PTHR12354">
    <property type="entry name" value="INTERFERON-RELATED DEVELOPMENTAL REGULATOR"/>
    <property type="match status" value="1"/>
</dbReference>
<feature type="region of interest" description="Disordered" evidence="2">
    <location>
        <begin position="352"/>
        <end position="382"/>
    </location>
</feature>
<name>A0AAN6TVC4_9PEZI</name>